<organism evidence="2 3">
    <name type="scientific">Paenibacillus psychroresistens</name>
    <dbReference type="NCBI Taxonomy" id="1778678"/>
    <lineage>
        <taxon>Bacteria</taxon>
        <taxon>Bacillati</taxon>
        <taxon>Bacillota</taxon>
        <taxon>Bacilli</taxon>
        <taxon>Bacillales</taxon>
        <taxon>Paenibacillaceae</taxon>
        <taxon>Paenibacillus</taxon>
    </lineage>
</organism>
<dbReference type="SUPFAM" id="SSF51445">
    <property type="entry name" value="(Trans)glycosidases"/>
    <property type="match status" value="1"/>
</dbReference>
<feature type="domain" description="Glycoside hydrolase family 29 N-terminal" evidence="1">
    <location>
        <begin position="44"/>
        <end position="180"/>
    </location>
</feature>
<dbReference type="GO" id="GO:0004560">
    <property type="term" value="F:alpha-L-fucosidase activity"/>
    <property type="evidence" value="ECO:0007669"/>
    <property type="project" value="InterPro"/>
</dbReference>
<gene>
    <name evidence="2" type="ORF">EHS13_30940</name>
</gene>
<sequence length="300" mass="33625">MNIMNWFLKSHYGLFSHFTYRNSTIHQTIFPDGKHPANLDELGNNFNAVQFAEDADLFGVEYVVFTAWHAAMNVLYPSVANDSWRPGHSTTHDVIQDLINALKPYYIKLILYIHVTDGMDFTDANQTATGWDDSSNSYLVWNNYVNDVIAEMGNRYGTGIDGYWIDMVFDTTSFGIKIDKARLRTSLLAGNPNRIIIGNGGYGDGPIVSDGVVTDYVAKEMFNIPVDNGDWQATNNHIATVTTIKGNDPHYYWWASIPQGINALLYTPENMFRFTVLQAGVNRNGGGMLWDAGNYAGFEA</sequence>
<keyword evidence="3" id="KW-1185">Reference proteome</keyword>
<name>A0A6B8RU52_9BACL</name>
<dbReference type="InterPro" id="IPR017853">
    <property type="entry name" value="GH"/>
</dbReference>
<dbReference type="InterPro" id="IPR057739">
    <property type="entry name" value="Glyco_hydro_29_N"/>
</dbReference>
<protein>
    <recommendedName>
        <fullName evidence="1">Glycoside hydrolase family 29 N-terminal domain-containing protein</fullName>
    </recommendedName>
</protein>
<proteinExistence type="predicted"/>
<evidence type="ECO:0000313" key="2">
    <source>
        <dbReference type="EMBL" id="QGQ98983.1"/>
    </source>
</evidence>
<dbReference type="GO" id="GO:0005975">
    <property type="term" value="P:carbohydrate metabolic process"/>
    <property type="evidence" value="ECO:0007669"/>
    <property type="project" value="InterPro"/>
</dbReference>
<dbReference type="KEGG" id="ppsc:EHS13_30940"/>
<reference evidence="3" key="1">
    <citation type="submission" date="2018-11" db="EMBL/GenBank/DDBJ databases">
        <title>Complete genome sequence of Paenibacillus sp. ML311-T8.</title>
        <authorList>
            <person name="Nam Y.-D."/>
            <person name="Kang J."/>
            <person name="Chung W.-H."/>
            <person name="Park Y.S."/>
        </authorList>
    </citation>
    <scope>NUCLEOTIDE SEQUENCE [LARGE SCALE GENOMIC DNA]</scope>
    <source>
        <strain evidence="3">ML311-T8</strain>
    </source>
</reference>
<dbReference type="Pfam" id="PF01120">
    <property type="entry name" value="Alpha_L_fucos"/>
    <property type="match status" value="1"/>
</dbReference>
<dbReference type="Gene3D" id="3.20.20.80">
    <property type="entry name" value="Glycosidases"/>
    <property type="match status" value="1"/>
</dbReference>
<evidence type="ECO:0000313" key="3">
    <source>
        <dbReference type="Proteomes" id="UP000426246"/>
    </source>
</evidence>
<accession>A0A6B8RU52</accession>
<dbReference type="EMBL" id="CP034235">
    <property type="protein sequence ID" value="QGQ98983.1"/>
    <property type="molecule type" value="Genomic_DNA"/>
</dbReference>
<dbReference type="AlphaFoldDB" id="A0A6B8RU52"/>
<dbReference type="Proteomes" id="UP000426246">
    <property type="component" value="Chromosome"/>
</dbReference>
<evidence type="ECO:0000259" key="1">
    <source>
        <dbReference type="Pfam" id="PF01120"/>
    </source>
</evidence>